<evidence type="ECO:0000313" key="2">
    <source>
        <dbReference type="EMBL" id="EFX87131.1"/>
    </source>
</evidence>
<dbReference type="AlphaFoldDB" id="E9FZZ0"/>
<dbReference type="InParanoid" id="E9FZZ0"/>
<gene>
    <name evidence="2" type="ORF">DAPPUDRAFT_221846</name>
</gene>
<feature type="chain" id="PRO_5003236552" evidence="1">
    <location>
        <begin position="21"/>
        <end position="200"/>
    </location>
</feature>
<dbReference type="HOGENOM" id="CLU_097676_0_0_1"/>
<dbReference type="PhylomeDB" id="E9FZZ0"/>
<dbReference type="EMBL" id="GL732528">
    <property type="protein sequence ID" value="EFX87131.1"/>
    <property type="molecule type" value="Genomic_DNA"/>
</dbReference>
<sequence>MAFSTSLLVLATVCCFVVNAAEEKLLPVPSGTSHRQSRQMFVIMPPPSFNYFNPYGSQMTVPAAQGQIHSESLSSGASESQIEERQNVGPEITLSPSATACIAAATTSSNCILASSAPRGSLTVTFTADKQTVALSIGPSKYYFTRVKITCDTLTNVNVFTKSSQLTATGTKEATEDKPIVLIATSTGATGSLKCKWTPL</sequence>
<dbReference type="OrthoDB" id="10407434at2759"/>
<feature type="signal peptide" evidence="1">
    <location>
        <begin position="1"/>
        <end position="20"/>
    </location>
</feature>
<accession>E9FZZ0</accession>
<evidence type="ECO:0000256" key="1">
    <source>
        <dbReference type="SAM" id="SignalP"/>
    </source>
</evidence>
<evidence type="ECO:0000313" key="3">
    <source>
        <dbReference type="Proteomes" id="UP000000305"/>
    </source>
</evidence>
<proteinExistence type="predicted"/>
<organism evidence="2 3">
    <name type="scientific">Daphnia pulex</name>
    <name type="common">Water flea</name>
    <dbReference type="NCBI Taxonomy" id="6669"/>
    <lineage>
        <taxon>Eukaryota</taxon>
        <taxon>Metazoa</taxon>
        <taxon>Ecdysozoa</taxon>
        <taxon>Arthropoda</taxon>
        <taxon>Crustacea</taxon>
        <taxon>Branchiopoda</taxon>
        <taxon>Diplostraca</taxon>
        <taxon>Cladocera</taxon>
        <taxon>Anomopoda</taxon>
        <taxon>Daphniidae</taxon>
        <taxon>Daphnia</taxon>
    </lineage>
</organism>
<keyword evidence="1" id="KW-0732">Signal</keyword>
<dbReference type="KEGG" id="dpx:DAPPUDRAFT_221846"/>
<keyword evidence="3" id="KW-1185">Reference proteome</keyword>
<reference evidence="2 3" key="1">
    <citation type="journal article" date="2011" name="Science">
        <title>The ecoresponsive genome of Daphnia pulex.</title>
        <authorList>
            <person name="Colbourne J.K."/>
            <person name="Pfrender M.E."/>
            <person name="Gilbert D."/>
            <person name="Thomas W.K."/>
            <person name="Tucker A."/>
            <person name="Oakley T.H."/>
            <person name="Tokishita S."/>
            <person name="Aerts A."/>
            <person name="Arnold G.J."/>
            <person name="Basu M.K."/>
            <person name="Bauer D.J."/>
            <person name="Caceres C.E."/>
            <person name="Carmel L."/>
            <person name="Casola C."/>
            <person name="Choi J.H."/>
            <person name="Detter J.C."/>
            <person name="Dong Q."/>
            <person name="Dusheyko S."/>
            <person name="Eads B.D."/>
            <person name="Frohlich T."/>
            <person name="Geiler-Samerotte K.A."/>
            <person name="Gerlach D."/>
            <person name="Hatcher P."/>
            <person name="Jogdeo S."/>
            <person name="Krijgsveld J."/>
            <person name="Kriventseva E.V."/>
            <person name="Kultz D."/>
            <person name="Laforsch C."/>
            <person name="Lindquist E."/>
            <person name="Lopez J."/>
            <person name="Manak J.R."/>
            <person name="Muller J."/>
            <person name="Pangilinan J."/>
            <person name="Patwardhan R.P."/>
            <person name="Pitluck S."/>
            <person name="Pritham E.J."/>
            <person name="Rechtsteiner A."/>
            <person name="Rho M."/>
            <person name="Rogozin I.B."/>
            <person name="Sakarya O."/>
            <person name="Salamov A."/>
            <person name="Schaack S."/>
            <person name="Shapiro H."/>
            <person name="Shiga Y."/>
            <person name="Skalitzky C."/>
            <person name="Smith Z."/>
            <person name="Souvorov A."/>
            <person name="Sung W."/>
            <person name="Tang Z."/>
            <person name="Tsuchiya D."/>
            <person name="Tu H."/>
            <person name="Vos H."/>
            <person name="Wang M."/>
            <person name="Wolf Y.I."/>
            <person name="Yamagata H."/>
            <person name="Yamada T."/>
            <person name="Ye Y."/>
            <person name="Shaw J.R."/>
            <person name="Andrews J."/>
            <person name="Crease T.J."/>
            <person name="Tang H."/>
            <person name="Lucas S.M."/>
            <person name="Robertson H.M."/>
            <person name="Bork P."/>
            <person name="Koonin E.V."/>
            <person name="Zdobnov E.M."/>
            <person name="Grigoriev I.V."/>
            <person name="Lynch M."/>
            <person name="Boore J.L."/>
        </authorList>
    </citation>
    <scope>NUCLEOTIDE SEQUENCE [LARGE SCALE GENOMIC DNA]</scope>
</reference>
<dbReference type="Proteomes" id="UP000000305">
    <property type="component" value="Unassembled WGS sequence"/>
</dbReference>
<protein>
    <submittedName>
        <fullName evidence="2">Uncharacterized protein</fullName>
    </submittedName>
</protein>
<name>E9FZZ0_DAPPU</name>